<dbReference type="GO" id="GO:1990414">
    <property type="term" value="P:replication-born double-strand break repair via sister chromatid exchange"/>
    <property type="evidence" value="ECO:0007669"/>
    <property type="project" value="TreeGrafter"/>
</dbReference>
<keyword evidence="3" id="KW-0131">Cell cycle</keyword>
<dbReference type="Pfam" id="PF04825">
    <property type="entry name" value="Rad21_Rec8_N"/>
    <property type="match status" value="1"/>
</dbReference>
<dbReference type="InterPro" id="IPR006910">
    <property type="entry name" value="Rad21_Rec8_N"/>
</dbReference>
<feature type="compositionally biased region" description="Acidic residues" evidence="7">
    <location>
        <begin position="1281"/>
        <end position="1292"/>
    </location>
</feature>
<comment type="subunit">
    <text evidence="6">Component of the cohesin complex.</text>
</comment>
<feature type="domain" description="Rad21/Rec8-like protein C-terminal eukaryotic" evidence="8">
    <location>
        <begin position="1331"/>
        <end position="1382"/>
    </location>
</feature>
<evidence type="ECO:0000256" key="7">
    <source>
        <dbReference type="SAM" id="MobiDB-lite"/>
    </source>
</evidence>
<name>A0A4S4D0Z7_CAMSN</name>
<feature type="domain" description="Rad21/Rec8-like protein N-terminal" evidence="9">
    <location>
        <begin position="1"/>
        <end position="101"/>
    </location>
</feature>
<evidence type="ECO:0000256" key="2">
    <source>
        <dbReference type="ARBA" id="ARBA00009870"/>
    </source>
</evidence>
<evidence type="ECO:0000313" key="10">
    <source>
        <dbReference type="EMBL" id="THF95874.1"/>
    </source>
</evidence>
<gene>
    <name evidence="10" type="ORF">TEA_024382</name>
</gene>
<evidence type="ECO:0008006" key="12">
    <source>
        <dbReference type="Google" id="ProtNLM"/>
    </source>
</evidence>
<keyword evidence="11" id="KW-1185">Reference proteome</keyword>
<dbReference type="Proteomes" id="UP000306102">
    <property type="component" value="Unassembled WGS sequence"/>
</dbReference>
<organism evidence="10 11">
    <name type="scientific">Camellia sinensis var. sinensis</name>
    <name type="common">China tea</name>
    <dbReference type="NCBI Taxonomy" id="542762"/>
    <lineage>
        <taxon>Eukaryota</taxon>
        <taxon>Viridiplantae</taxon>
        <taxon>Streptophyta</taxon>
        <taxon>Embryophyta</taxon>
        <taxon>Tracheophyta</taxon>
        <taxon>Spermatophyta</taxon>
        <taxon>Magnoliopsida</taxon>
        <taxon>eudicotyledons</taxon>
        <taxon>Gunneridae</taxon>
        <taxon>Pentapetalae</taxon>
        <taxon>asterids</taxon>
        <taxon>Ericales</taxon>
        <taxon>Theaceae</taxon>
        <taxon>Camellia</taxon>
    </lineage>
</organism>
<reference evidence="10 11" key="1">
    <citation type="journal article" date="2018" name="Proc. Natl. Acad. Sci. U.S.A.">
        <title>Draft genome sequence of Camellia sinensis var. sinensis provides insights into the evolution of the tea genome and tea quality.</title>
        <authorList>
            <person name="Wei C."/>
            <person name="Yang H."/>
            <person name="Wang S."/>
            <person name="Zhao J."/>
            <person name="Liu C."/>
            <person name="Gao L."/>
            <person name="Xia E."/>
            <person name="Lu Y."/>
            <person name="Tai Y."/>
            <person name="She G."/>
            <person name="Sun J."/>
            <person name="Cao H."/>
            <person name="Tong W."/>
            <person name="Gao Q."/>
            <person name="Li Y."/>
            <person name="Deng W."/>
            <person name="Jiang X."/>
            <person name="Wang W."/>
            <person name="Chen Q."/>
            <person name="Zhang S."/>
            <person name="Li H."/>
            <person name="Wu J."/>
            <person name="Wang P."/>
            <person name="Li P."/>
            <person name="Shi C."/>
            <person name="Zheng F."/>
            <person name="Jian J."/>
            <person name="Huang B."/>
            <person name="Shan D."/>
            <person name="Shi M."/>
            <person name="Fang C."/>
            <person name="Yue Y."/>
            <person name="Li F."/>
            <person name="Li D."/>
            <person name="Wei S."/>
            <person name="Han B."/>
            <person name="Jiang C."/>
            <person name="Yin Y."/>
            <person name="Xia T."/>
            <person name="Zhang Z."/>
            <person name="Bennetzen J.L."/>
            <person name="Zhao S."/>
            <person name="Wan X."/>
        </authorList>
    </citation>
    <scope>NUCLEOTIDE SEQUENCE [LARGE SCALE GENOMIC DNA]</scope>
    <source>
        <strain evidence="11">cv. Shuchazao</strain>
        <tissue evidence="10">Leaf</tissue>
    </source>
</reference>
<proteinExistence type="inferred from homology"/>
<dbReference type="STRING" id="542762.A0A4S4D0Z7"/>
<evidence type="ECO:0000259" key="8">
    <source>
        <dbReference type="Pfam" id="PF04824"/>
    </source>
</evidence>
<evidence type="ECO:0000313" key="11">
    <source>
        <dbReference type="Proteomes" id="UP000306102"/>
    </source>
</evidence>
<dbReference type="PANTHER" id="PTHR12585:SF69">
    <property type="entry name" value="FI11703P"/>
    <property type="match status" value="1"/>
</dbReference>
<evidence type="ECO:0000256" key="4">
    <source>
        <dbReference type="ARBA" id="ARBA00022829"/>
    </source>
</evidence>
<dbReference type="GO" id="GO:0007062">
    <property type="term" value="P:sister chromatid cohesion"/>
    <property type="evidence" value="ECO:0007669"/>
    <property type="project" value="InterPro"/>
</dbReference>
<evidence type="ECO:0000256" key="6">
    <source>
        <dbReference type="ARBA" id="ARBA00064543"/>
    </source>
</evidence>
<comment type="subcellular location">
    <subcellularLocation>
        <location evidence="1">Nucleus</location>
    </subcellularLocation>
</comment>
<evidence type="ECO:0000256" key="5">
    <source>
        <dbReference type="ARBA" id="ARBA00023242"/>
    </source>
</evidence>
<keyword evidence="5" id="KW-0539">Nucleus</keyword>
<dbReference type="InterPro" id="IPR039781">
    <property type="entry name" value="Rad21/Rec8-like"/>
</dbReference>
<dbReference type="EMBL" id="SDRB02013121">
    <property type="protein sequence ID" value="THF95874.1"/>
    <property type="molecule type" value="Genomic_DNA"/>
</dbReference>
<dbReference type="InterPro" id="IPR036390">
    <property type="entry name" value="WH_DNA-bd_sf"/>
</dbReference>
<dbReference type="GO" id="GO:0008278">
    <property type="term" value="C:cohesin complex"/>
    <property type="evidence" value="ECO:0007669"/>
    <property type="project" value="InterPro"/>
</dbReference>
<comment type="caution">
    <text evidence="10">The sequence shown here is derived from an EMBL/GenBank/DDBJ whole genome shotgun (WGS) entry which is preliminary data.</text>
</comment>
<dbReference type="FunFam" id="1.10.10.580:FF:000002">
    <property type="entry name" value="Sister chromatid cohesion 1 protein 4"/>
    <property type="match status" value="1"/>
</dbReference>
<dbReference type="GO" id="GO:0005634">
    <property type="term" value="C:nucleus"/>
    <property type="evidence" value="ECO:0007669"/>
    <property type="project" value="UniProtKB-SubCell"/>
</dbReference>
<accession>A0A4S4D0Z7</accession>
<dbReference type="GO" id="GO:0003682">
    <property type="term" value="F:chromatin binding"/>
    <property type="evidence" value="ECO:0007669"/>
    <property type="project" value="TreeGrafter"/>
</dbReference>
<feature type="region of interest" description="Disordered" evidence="7">
    <location>
        <begin position="1280"/>
        <end position="1300"/>
    </location>
</feature>
<dbReference type="CDD" id="cd21793">
    <property type="entry name" value="Rad21_Rec8_M_AtSYN1-like"/>
    <property type="match status" value="1"/>
</dbReference>
<dbReference type="GO" id="GO:0007059">
    <property type="term" value="P:chromosome segregation"/>
    <property type="evidence" value="ECO:0007669"/>
    <property type="project" value="UniProtKB-KW"/>
</dbReference>
<keyword evidence="3" id="KW-0132">Cell division</keyword>
<dbReference type="PANTHER" id="PTHR12585">
    <property type="entry name" value="SCC1 / RAD21 FAMILY MEMBER"/>
    <property type="match status" value="1"/>
</dbReference>
<protein>
    <recommendedName>
        <fullName evidence="12">Rad21/Rec8-like protein N-terminal domain-containing protein</fullName>
    </recommendedName>
</protein>
<keyword evidence="3" id="KW-0498">Mitosis</keyword>
<dbReference type="Gene3D" id="1.10.10.580">
    <property type="entry name" value="Structural maintenance of chromosome 1. Chain E"/>
    <property type="match status" value="1"/>
</dbReference>
<comment type="similarity">
    <text evidence="2">Belongs to the rad21 family.</text>
</comment>
<sequence length="1388" mass="151906">MFYSQFILAKKGPLGTIWIAAHLERKLRKNQVADTDIGVSVDSILFPEVPIALRLSSHLLLGVVRIYSRKVNYLFDDCSEALLKIKQAFRSTAVDLPPEESTAPYHSITLPETFDLDDFELPDSDMFQGNFVDHHVSTREQITLQDTMESVVYSTTQFGLDERFGDGETSGLDLDEELFSNKVIATGHAGVMLDSGAEPASVQPMVHLEQDKTDEGINGNSEVLLTTGRVNQLEGLAGNTDFIEYAQAPCTPGLMEEPNLSKVQEASACDDHLELGEESNLSNIQEASASDDHLESEDHNLIKFAAKENLTNMSSKSDLHCGNENAVSLSLPNDMNPVTVLGDQEINQLKSWEDSPSSAGNLLSAEPVEAITPVSEFPDENFTAFDKENEVEDLQKEVVSNNVPITQTIDVANADGIEPQGIRLGGTVSSPNFSDKAPVLEDPFGNSCTAIKNISEKSSLSSTCQTASECILQINQASLMPELSNSVENAGNMEKSCPSINAVASHTEAPSREDLENPETQALLDPKDSNILNHVVCEKMAAGDMHILQPCKQLNQPSMLNAGGDVSGSPHLPSGVTELCSLEISGRKVATHATEVQGEGFHADFMKPVLEENHTTDPASCEDIQADFSKVDDQVHSINSRDTELEKLDDSANSELPVPEKLLSVPEGLADLQDNLLMESTPDKTHLATGDGSDAGINNIAGKKRSFTESTMTLQSLNSVESLGMAHSKRTKESVPDDNDLLSSILVGRRSSVLKMKPTPPPAMTCMKRPRITPRVYASKRKLLMDDTMVLHGDVIRQQLTSTEDIRRIRKKAPCTHPEIWMIQKGFLEDEIFSEPIFTGLSTELALLNSQTYDLSEIRVTQNDVHDAFLETAADLILVSKKVENNPTEAANDMEFSMEPDVNQKTGKGGINESMVVRNNGEAESSENQLVEEHVLQSQGHDTQVQMEAIYDVLEAPSLISKHSKEIGEIEIDGASVCVADVLHLATSLGVESASSTHQCPVLGDENNISAGFMVPSASLDKESGGNDSLQMDASGVSTDQKLDIQSVEMDVSIVYLSSGKGIDAIKAAEENDDRAAVGGTESRAGDECLFEETEADMQIPCFAHTENENPSLVISPENDRFSNQVVVTIDQAMEEIREHNQGVVNEDVVLAEELDYHGKDLMSYGSSEEPKLASSYSPLNNVEYPGWQEAVPQCTIDADIATISHTGTEDCDVSCILNIHGVCNFCWDNQFGLVICSIILQNPWIHVITQFQQIQKPAMSHTEQDFDYTIDGHDTGFLNVDDDDAAEEDDHDVPSAEQTSFLENSGWSSRTRAVAKYLQVLFDKEAEHGRKVLSMDNLLVGKTRKEASRMFFEALVLKTRDYIHVEQGASFDDINIKPRVKLMKSDF</sequence>
<evidence type="ECO:0000256" key="1">
    <source>
        <dbReference type="ARBA" id="ARBA00004123"/>
    </source>
</evidence>
<evidence type="ECO:0000256" key="3">
    <source>
        <dbReference type="ARBA" id="ARBA00022776"/>
    </source>
</evidence>
<dbReference type="Pfam" id="PF04824">
    <property type="entry name" value="Rad21_Rec8"/>
    <property type="match status" value="1"/>
</dbReference>
<keyword evidence="4" id="KW-0159">Chromosome partition</keyword>
<dbReference type="InterPro" id="IPR023093">
    <property type="entry name" value="ScpA-like_C"/>
</dbReference>
<dbReference type="SUPFAM" id="SSF46785">
    <property type="entry name" value="Winged helix' DNA-binding domain"/>
    <property type="match status" value="1"/>
</dbReference>
<evidence type="ECO:0000259" key="9">
    <source>
        <dbReference type="Pfam" id="PF04825"/>
    </source>
</evidence>
<dbReference type="InterPro" id="IPR006909">
    <property type="entry name" value="Rad21/Rec8_C_eu"/>
</dbReference>